<organism evidence="1 2">
    <name type="scientific">Ancylobacter radicis</name>
    <dbReference type="NCBI Taxonomy" id="2836179"/>
    <lineage>
        <taxon>Bacteria</taxon>
        <taxon>Pseudomonadati</taxon>
        <taxon>Pseudomonadota</taxon>
        <taxon>Alphaproteobacteria</taxon>
        <taxon>Hyphomicrobiales</taxon>
        <taxon>Xanthobacteraceae</taxon>
        <taxon>Ancylobacter</taxon>
    </lineage>
</organism>
<reference evidence="1" key="1">
    <citation type="submission" date="2021-05" db="EMBL/GenBank/DDBJ databases">
        <authorList>
            <person name="Sun Q."/>
            <person name="Inoue M."/>
        </authorList>
    </citation>
    <scope>NUCLEOTIDE SEQUENCE</scope>
    <source>
        <strain evidence="1">VKM B-3255</strain>
    </source>
</reference>
<accession>A0ABS5R3G5</accession>
<protein>
    <submittedName>
        <fullName evidence="1">Phage Gp37/Gp68 family protein</fullName>
    </submittedName>
</protein>
<dbReference type="Proteomes" id="UP001166585">
    <property type="component" value="Unassembled WGS sequence"/>
</dbReference>
<dbReference type="InterPro" id="IPR011101">
    <property type="entry name" value="DUF5131"/>
</dbReference>
<keyword evidence="2" id="KW-1185">Reference proteome</keyword>
<dbReference type="Pfam" id="PF07505">
    <property type="entry name" value="DUF5131"/>
    <property type="match status" value="1"/>
</dbReference>
<evidence type="ECO:0000313" key="1">
    <source>
        <dbReference type="EMBL" id="MBS9476184.1"/>
    </source>
</evidence>
<comment type="caution">
    <text evidence="1">The sequence shown here is derived from an EMBL/GenBank/DDBJ whole genome shotgun (WGS) entry which is preliminary data.</text>
</comment>
<evidence type="ECO:0000313" key="2">
    <source>
        <dbReference type="Proteomes" id="UP001166585"/>
    </source>
</evidence>
<dbReference type="RefSeq" id="WP_213754044.1">
    <property type="nucleotide sequence ID" value="NZ_JAHCQH010000014.1"/>
</dbReference>
<sequence length="355" mass="39480">MADRTGIEWTRGPDGSPGATWNPVVGCSLVSPGCTNCYAMGMAARIERMQPGSHYAGTTQGSKAGAVWSGKVALAPEHILTQPLRWRRPRRIFVNSMSDLFHESIPDEWIDIAFAVMALSPQHTYQVLTKRSGRMREYFAETWQPAPARSIHLGGDKTIDIPAEKRPSDRWDRINLAIDDVTMNPLFDHERFWTPEGSLIGRPAWPRRPLPNVWLGVSTEDQRRADERVPDLLATPAAIRFVSAEPLLGAIRFDRIAHGDESEIDALRGLIVHTPQHMAVCPTDLGSKLNLVIAGGESGPNARVWEGFYAAARSIRDQCRTAGTAFFMKQTQGRLKSSMPAIPDDLMIREMPHAR</sequence>
<proteinExistence type="predicted"/>
<name>A0ABS5R3G5_9HYPH</name>
<gene>
    <name evidence="1" type="ORF">KIP89_03600</name>
</gene>
<dbReference type="EMBL" id="JAHCQH010000014">
    <property type="protein sequence ID" value="MBS9476184.1"/>
    <property type="molecule type" value="Genomic_DNA"/>
</dbReference>